<keyword evidence="4" id="KW-1185">Reference proteome</keyword>
<proteinExistence type="predicted"/>
<dbReference type="EMBL" id="BAAAYX010000020">
    <property type="protein sequence ID" value="GAA3714848.1"/>
    <property type="molecule type" value="Genomic_DNA"/>
</dbReference>
<accession>A0ABP7E983</accession>
<feature type="compositionally biased region" description="Low complexity" evidence="1">
    <location>
        <begin position="10"/>
        <end position="21"/>
    </location>
</feature>
<dbReference type="Proteomes" id="UP001500051">
    <property type="component" value="Unassembled WGS sequence"/>
</dbReference>
<feature type="region of interest" description="Disordered" evidence="1">
    <location>
        <begin position="1"/>
        <end position="44"/>
    </location>
</feature>
<comment type="caution">
    <text evidence="3">The sequence shown here is derived from an EMBL/GenBank/DDBJ whole genome shotgun (WGS) entry which is preliminary data.</text>
</comment>
<sequence length="123" mass="13060">MSTAQHGASQRRVQPVRPSQRAASVSIAMKQRRRAEEEGGQVHSHAVGMNEGLRVLSYLIAGVALYGALGWLADRLLGTGFWLPVGIVLGAASAAYTIIRRFGQVEDSTAQSLPTTTTGEGAR</sequence>
<name>A0ABP7E983_9ACTN</name>
<reference evidence="4" key="1">
    <citation type="journal article" date="2019" name="Int. J. Syst. Evol. Microbiol.">
        <title>The Global Catalogue of Microorganisms (GCM) 10K type strain sequencing project: providing services to taxonomists for standard genome sequencing and annotation.</title>
        <authorList>
            <consortium name="The Broad Institute Genomics Platform"/>
            <consortium name="The Broad Institute Genome Sequencing Center for Infectious Disease"/>
            <person name="Wu L."/>
            <person name="Ma J."/>
        </authorList>
    </citation>
    <scope>NUCLEOTIDE SEQUENCE [LARGE SCALE GENOMIC DNA]</scope>
    <source>
        <strain evidence="4">JCM 16548</strain>
    </source>
</reference>
<keyword evidence="2" id="KW-1133">Transmembrane helix</keyword>
<evidence type="ECO:0000256" key="2">
    <source>
        <dbReference type="SAM" id="Phobius"/>
    </source>
</evidence>
<feature type="transmembrane region" description="Helical" evidence="2">
    <location>
        <begin position="55"/>
        <end position="73"/>
    </location>
</feature>
<dbReference type="InterPro" id="IPR032820">
    <property type="entry name" value="ATPase_put"/>
</dbReference>
<evidence type="ECO:0000313" key="4">
    <source>
        <dbReference type="Proteomes" id="UP001500051"/>
    </source>
</evidence>
<evidence type="ECO:0008006" key="5">
    <source>
        <dbReference type="Google" id="ProtNLM"/>
    </source>
</evidence>
<evidence type="ECO:0000313" key="3">
    <source>
        <dbReference type="EMBL" id="GAA3714848.1"/>
    </source>
</evidence>
<keyword evidence="2" id="KW-0812">Transmembrane</keyword>
<keyword evidence="2" id="KW-0472">Membrane</keyword>
<feature type="transmembrane region" description="Helical" evidence="2">
    <location>
        <begin position="79"/>
        <end position="99"/>
    </location>
</feature>
<gene>
    <name evidence="3" type="ORF">GCM10022204_37640</name>
</gene>
<evidence type="ECO:0000256" key="1">
    <source>
        <dbReference type="SAM" id="MobiDB-lite"/>
    </source>
</evidence>
<organism evidence="3 4">
    <name type="scientific">Microlunatus aurantiacus</name>
    <dbReference type="NCBI Taxonomy" id="446786"/>
    <lineage>
        <taxon>Bacteria</taxon>
        <taxon>Bacillati</taxon>
        <taxon>Actinomycetota</taxon>
        <taxon>Actinomycetes</taxon>
        <taxon>Propionibacteriales</taxon>
        <taxon>Propionibacteriaceae</taxon>
        <taxon>Microlunatus</taxon>
    </lineage>
</organism>
<dbReference type="Pfam" id="PF09527">
    <property type="entry name" value="ATPase_gene1"/>
    <property type="match status" value="1"/>
</dbReference>
<protein>
    <recommendedName>
        <fullName evidence="5">AtpZ/AtpI family protein</fullName>
    </recommendedName>
</protein>